<dbReference type="InterPro" id="IPR056884">
    <property type="entry name" value="NPHP3-like_N"/>
</dbReference>
<feature type="repeat" description="WD" evidence="3">
    <location>
        <begin position="991"/>
        <end position="1032"/>
    </location>
</feature>
<protein>
    <recommendedName>
        <fullName evidence="4">NACHT domain-containing protein</fullName>
    </recommendedName>
</protein>
<proteinExistence type="predicted"/>
<evidence type="ECO:0000313" key="6">
    <source>
        <dbReference type="Proteomes" id="UP001610446"/>
    </source>
</evidence>
<dbReference type="InterPro" id="IPR001680">
    <property type="entry name" value="WD40_rpt"/>
</dbReference>
<feature type="domain" description="NACHT" evidence="4">
    <location>
        <begin position="377"/>
        <end position="522"/>
    </location>
</feature>
<dbReference type="InterPro" id="IPR007111">
    <property type="entry name" value="NACHT_NTPase"/>
</dbReference>
<dbReference type="EMBL" id="JBFXLU010000004">
    <property type="protein sequence ID" value="KAL2857293.1"/>
    <property type="molecule type" value="Genomic_DNA"/>
</dbReference>
<dbReference type="SUPFAM" id="SSF50978">
    <property type="entry name" value="WD40 repeat-like"/>
    <property type="match status" value="1"/>
</dbReference>
<evidence type="ECO:0000259" key="4">
    <source>
        <dbReference type="PROSITE" id="PS50837"/>
    </source>
</evidence>
<dbReference type="InterPro" id="IPR020472">
    <property type="entry name" value="WD40_PAC1"/>
</dbReference>
<dbReference type="Pfam" id="PF01048">
    <property type="entry name" value="PNP_UDP_1"/>
    <property type="match status" value="1"/>
</dbReference>
<sequence>MASPAVDDYTVAWICALPLEARAARTMLDKTHARPPRITDPNAYDFGELNGHRIVIAYLPNGVYGTVSAAAVISRMCLTFPRLQFGLMVGIGGGVPSKGHDIRLGDVVVSKPGKGHPGVIQYDYGQAVQGGQFKQTGVLNQPPQALLTHISRLESEHITGENNGIANLVSTALEQNPSLKGGFSAPGQHMDFLFHSSYQHVNEEQDCGSCDKERILIRQPRGTKAPYVHYGLIASGNQVMKDSKTRDRLAQQYGILCFEMEAAGLANELPTLVIRGICDYCDSHKHKDWQGYAALTAAAYARVLLSSLPVTSSAVSRFASHDVNPVNPPYLQALECPDPFIVKNRLKASKDELLFKAIEWVFQDPKYCLWQKEDDTRLLWISGGAGKGKTMMTICLIEQLSQDDSSIITYFFCQNADYELNSVRGIIKGLIHQLIQQRKDLLEILQRRWDATHERFNVNISSWRILWDIFLEMINHCKRRRLYVVVDALDECQDEGMAEFLKNLVRTGLHHPNVRWLLTSRPLDVADRELLTTAEQVGIGLELNSDHLEAAMRTYVKHKIRYLYPIQSCGQQMPQQIETELLQRSEGTFLWVSLVCKMLEDDGNGERVPPGKALLEIQNMPPGLHSLYEQIFQQVLKGKAGIVDACLRLLKVMMLVFRPLNRAEVFSVTGLSEEEISSEMIIGRCASFIKMRGSTIEFVHQSSRDFLAGSSLFTCDDYGHEEIALSCLSYMSGVLEPNLIRLPLPNSGPPTKPLEDRKFDDQAAVLDTLDYAATFWADHYAASQKEVVQDSFGGHDTVIKFISDKLLEWLECLSLLGRLSHAVKILRTLAALAEDPQLHDSVYDAMRFLLRHYQTILAWPTQIYSSVIVFSPERSLVRAEHNLKKAPSWLKRIPHLDSTWDSLIQTLAGHSGWVTAVAFSPDGKQITSASADETVRLWDASTGDHQKTLAGHSNWVRAVAFSPDGKQIASASIDKTVRLWNVSTGDHQKTLAGHSDSVTAVAFSPDGKQIASASNDKTVRLWDASTGDHQKTLAGHSNRVTASGYGTQARVTTRRRWLATLTG</sequence>
<reference evidence="5 6" key="1">
    <citation type="submission" date="2024-07" db="EMBL/GenBank/DDBJ databases">
        <title>Section-level genome sequencing and comparative genomics of Aspergillus sections Usti and Cavernicolus.</title>
        <authorList>
            <consortium name="Lawrence Berkeley National Laboratory"/>
            <person name="Nybo J.L."/>
            <person name="Vesth T.C."/>
            <person name="Theobald S."/>
            <person name="Frisvad J.C."/>
            <person name="Larsen T.O."/>
            <person name="Kjaerboelling I."/>
            <person name="Rothschild-Mancinelli K."/>
            <person name="Lyhne E.K."/>
            <person name="Kogle M.E."/>
            <person name="Barry K."/>
            <person name="Clum A."/>
            <person name="Na H."/>
            <person name="Ledsgaard L."/>
            <person name="Lin J."/>
            <person name="Lipzen A."/>
            <person name="Kuo A."/>
            <person name="Riley R."/>
            <person name="Mondo S."/>
            <person name="Labutti K."/>
            <person name="Haridas S."/>
            <person name="Pangalinan J."/>
            <person name="Salamov A.A."/>
            <person name="Simmons B.A."/>
            <person name="Magnuson J.K."/>
            <person name="Chen J."/>
            <person name="Drula E."/>
            <person name="Henrissat B."/>
            <person name="Wiebenga A."/>
            <person name="Lubbers R.J."/>
            <person name="Gomes A.C."/>
            <person name="Makela M.R."/>
            <person name="Stajich J."/>
            <person name="Grigoriev I.V."/>
            <person name="Mortensen U.H."/>
            <person name="De Vries R.P."/>
            <person name="Baker S.E."/>
            <person name="Andersen M.R."/>
        </authorList>
    </citation>
    <scope>NUCLEOTIDE SEQUENCE [LARGE SCALE GENOMIC DNA]</scope>
    <source>
        <strain evidence="5 6">CBS 123904</strain>
    </source>
</reference>
<keyword evidence="1 3" id="KW-0853">WD repeat</keyword>
<dbReference type="Gene3D" id="3.40.50.300">
    <property type="entry name" value="P-loop containing nucleotide triphosphate hydrolases"/>
    <property type="match status" value="1"/>
</dbReference>
<dbReference type="Gene3D" id="2.130.10.10">
    <property type="entry name" value="YVTN repeat-like/Quinoprotein amine dehydrogenase"/>
    <property type="match status" value="2"/>
</dbReference>
<evidence type="ECO:0000256" key="3">
    <source>
        <dbReference type="PROSITE-ProRule" id="PRU00221"/>
    </source>
</evidence>
<dbReference type="PRINTS" id="PR00320">
    <property type="entry name" value="GPROTEINBRPT"/>
</dbReference>
<dbReference type="PROSITE" id="PS50294">
    <property type="entry name" value="WD_REPEATS_REGION"/>
    <property type="match status" value="3"/>
</dbReference>
<dbReference type="InterPro" id="IPR015943">
    <property type="entry name" value="WD40/YVTN_repeat-like_dom_sf"/>
</dbReference>
<dbReference type="InterPro" id="IPR019775">
    <property type="entry name" value="WD40_repeat_CS"/>
</dbReference>
<dbReference type="PROSITE" id="PS50082">
    <property type="entry name" value="WD_REPEATS_2"/>
    <property type="match status" value="3"/>
</dbReference>
<dbReference type="InterPro" id="IPR035994">
    <property type="entry name" value="Nucleoside_phosphorylase_sf"/>
</dbReference>
<dbReference type="PROSITE" id="PS00678">
    <property type="entry name" value="WD_REPEATS_1"/>
    <property type="match status" value="3"/>
</dbReference>
<dbReference type="SUPFAM" id="SSF53167">
    <property type="entry name" value="Purine and uridine phosphorylases"/>
    <property type="match status" value="1"/>
</dbReference>
<organism evidence="5 6">
    <name type="scientific">Aspergillus pseudoustus</name>
    <dbReference type="NCBI Taxonomy" id="1810923"/>
    <lineage>
        <taxon>Eukaryota</taxon>
        <taxon>Fungi</taxon>
        <taxon>Dikarya</taxon>
        <taxon>Ascomycota</taxon>
        <taxon>Pezizomycotina</taxon>
        <taxon>Eurotiomycetes</taxon>
        <taxon>Eurotiomycetidae</taxon>
        <taxon>Eurotiales</taxon>
        <taxon>Aspergillaceae</taxon>
        <taxon>Aspergillus</taxon>
        <taxon>Aspergillus subgen. Nidulantes</taxon>
    </lineage>
</organism>
<keyword evidence="2" id="KW-0677">Repeat</keyword>
<dbReference type="Pfam" id="PF00400">
    <property type="entry name" value="WD40"/>
    <property type="match status" value="3"/>
</dbReference>
<dbReference type="InterPro" id="IPR053137">
    <property type="entry name" value="NLR-like"/>
</dbReference>
<accession>A0ABR4L1B6</accession>
<dbReference type="CDD" id="cd00200">
    <property type="entry name" value="WD40"/>
    <property type="match status" value="1"/>
</dbReference>
<dbReference type="InterPro" id="IPR036322">
    <property type="entry name" value="WD40_repeat_dom_sf"/>
</dbReference>
<dbReference type="PANTHER" id="PTHR46082">
    <property type="entry name" value="ATP/GTP-BINDING PROTEIN-RELATED"/>
    <property type="match status" value="1"/>
</dbReference>
<feature type="repeat" description="WD" evidence="3">
    <location>
        <begin position="949"/>
        <end position="990"/>
    </location>
</feature>
<name>A0ABR4L1B6_9EURO</name>
<dbReference type="Proteomes" id="UP001610446">
    <property type="component" value="Unassembled WGS sequence"/>
</dbReference>
<dbReference type="InterPro" id="IPR000845">
    <property type="entry name" value="Nucleoside_phosphorylase_d"/>
</dbReference>
<dbReference type="Gene3D" id="3.40.50.1580">
    <property type="entry name" value="Nucleoside phosphorylase domain"/>
    <property type="match status" value="1"/>
</dbReference>
<evidence type="ECO:0000256" key="2">
    <source>
        <dbReference type="ARBA" id="ARBA00022737"/>
    </source>
</evidence>
<evidence type="ECO:0000313" key="5">
    <source>
        <dbReference type="EMBL" id="KAL2857293.1"/>
    </source>
</evidence>
<feature type="repeat" description="WD" evidence="3">
    <location>
        <begin position="907"/>
        <end position="948"/>
    </location>
</feature>
<evidence type="ECO:0000256" key="1">
    <source>
        <dbReference type="ARBA" id="ARBA00022574"/>
    </source>
</evidence>
<gene>
    <name evidence="5" type="ORF">BJY01DRAFT_242364</name>
</gene>
<dbReference type="InterPro" id="IPR027417">
    <property type="entry name" value="P-loop_NTPase"/>
</dbReference>
<dbReference type="PROSITE" id="PS50837">
    <property type="entry name" value="NACHT"/>
    <property type="match status" value="1"/>
</dbReference>
<keyword evidence="6" id="KW-1185">Reference proteome</keyword>
<dbReference type="SUPFAM" id="SSF52540">
    <property type="entry name" value="P-loop containing nucleoside triphosphate hydrolases"/>
    <property type="match status" value="1"/>
</dbReference>
<dbReference type="Pfam" id="PF24883">
    <property type="entry name" value="NPHP3_N"/>
    <property type="match status" value="1"/>
</dbReference>
<comment type="caution">
    <text evidence="5">The sequence shown here is derived from an EMBL/GenBank/DDBJ whole genome shotgun (WGS) entry which is preliminary data.</text>
</comment>
<dbReference type="SMART" id="SM00320">
    <property type="entry name" value="WD40"/>
    <property type="match status" value="3"/>
</dbReference>
<dbReference type="PANTHER" id="PTHR46082:SF11">
    <property type="entry name" value="AAA+ ATPASE DOMAIN-CONTAINING PROTEIN-RELATED"/>
    <property type="match status" value="1"/>
</dbReference>